<evidence type="ECO:0000256" key="24">
    <source>
        <dbReference type="RuleBase" id="RU363065"/>
    </source>
</evidence>
<keyword evidence="19 24" id="KW-1208">Phospholipid metabolism</keyword>
<dbReference type="OrthoDB" id="9796011at2"/>
<dbReference type="GO" id="GO:0004143">
    <property type="term" value="F:ATP-dependent diacylglycerol kinase activity"/>
    <property type="evidence" value="ECO:0007669"/>
    <property type="project" value="UniProtKB-EC"/>
</dbReference>
<feature type="binding site" evidence="21">
    <location>
        <position position="70"/>
    </location>
    <ligand>
        <name>substrate</name>
    </ligand>
</feature>
<keyword evidence="7 24" id="KW-0997">Cell inner membrane</keyword>
<evidence type="ECO:0000256" key="3">
    <source>
        <dbReference type="ARBA" id="ARBA00012133"/>
    </source>
</evidence>
<comment type="cofactor">
    <cofactor evidence="23">
        <name>Mg(2+)</name>
        <dbReference type="ChEBI" id="CHEBI:18420"/>
    </cofactor>
    <text evidence="23">Mn(2+), Zn(2+), Cd(2+) and Co(2+) support activity to lesser extents.</text>
</comment>
<evidence type="ECO:0000256" key="4">
    <source>
        <dbReference type="ARBA" id="ARBA00017575"/>
    </source>
</evidence>
<feature type="binding site" evidence="22">
    <location>
        <position position="17"/>
    </location>
    <ligand>
        <name>ATP</name>
        <dbReference type="ChEBI" id="CHEBI:30616"/>
    </ligand>
</feature>
<feature type="binding site" evidence="23">
    <location>
        <position position="77"/>
    </location>
    <ligand>
        <name>a divalent metal cation</name>
        <dbReference type="ChEBI" id="CHEBI:60240"/>
    </ligand>
</feature>
<feature type="transmembrane region" description="Helical" evidence="24">
    <location>
        <begin position="97"/>
        <end position="116"/>
    </location>
</feature>
<dbReference type="Proteomes" id="UP001283366">
    <property type="component" value="Unassembled WGS sequence"/>
</dbReference>
<dbReference type="GO" id="GO:0005886">
    <property type="term" value="C:plasma membrane"/>
    <property type="evidence" value="ECO:0007669"/>
    <property type="project" value="UniProtKB-SubCell"/>
</dbReference>
<keyword evidence="12 24" id="KW-0418">Kinase</keyword>
<evidence type="ECO:0000256" key="12">
    <source>
        <dbReference type="ARBA" id="ARBA00022777"/>
    </source>
</evidence>
<keyword evidence="28" id="KW-1185">Reference proteome</keyword>
<dbReference type="CDD" id="cd14264">
    <property type="entry name" value="DAGK_IM"/>
    <property type="match status" value="1"/>
</dbReference>
<feature type="binding site" evidence="21">
    <location>
        <position position="99"/>
    </location>
    <ligand>
        <name>substrate</name>
    </ligand>
</feature>
<feature type="binding site" evidence="22">
    <location>
        <begin position="95"/>
        <end position="96"/>
    </location>
    <ligand>
        <name>ATP</name>
        <dbReference type="ChEBI" id="CHEBI:30616"/>
    </ligand>
</feature>
<evidence type="ECO:0000256" key="13">
    <source>
        <dbReference type="ARBA" id="ARBA00022840"/>
    </source>
</evidence>
<proteinExistence type="inferred from homology"/>
<evidence type="ECO:0000256" key="21">
    <source>
        <dbReference type="PIRSR" id="PIRSR600829-2"/>
    </source>
</evidence>
<evidence type="ECO:0000256" key="5">
    <source>
        <dbReference type="ARBA" id="ARBA00022475"/>
    </source>
</evidence>
<comment type="subcellular location">
    <subcellularLocation>
        <location evidence="1 24">Cell inner membrane</location>
        <topology evidence="1 24">Multi-pass membrane protein</topology>
    </subcellularLocation>
</comment>
<evidence type="ECO:0000256" key="17">
    <source>
        <dbReference type="ARBA" id="ARBA00023136"/>
    </source>
</evidence>
<feature type="binding site" evidence="22">
    <location>
        <position position="10"/>
    </location>
    <ligand>
        <name>ATP</name>
        <dbReference type="ChEBI" id="CHEBI:30616"/>
    </ligand>
</feature>
<evidence type="ECO:0000256" key="1">
    <source>
        <dbReference type="ARBA" id="ARBA00004429"/>
    </source>
</evidence>
<feature type="binding site" evidence="21">
    <location>
        <position position="10"/>
    </location>
    <ligand>
        <name>substrate</name>
    </ligand>
</feature>
<feature type="binding site" evidence="21">
    <location>
        <begin position="48"/>
        <end position="51"/>
    </location>
    <ligand>
        <name>substrate</name>
    </ligand>
</feature>
<sequence length="118" mass="13304">MKASHQGLKRVCFATVYSMKGLRSAWIHEAAFRQEVVVSVPLIFLTFWLNVTPYEQMLMIACLVLVLIAELFNSAVEAVVDRISDDFHELSGRAKDIGSAAVFITILLTTFIWAWVLI</sequence>
<dbReference type="AlphaFoldDB" id="A0A1Y6IVI1"/>
<dbReference type="EMBL" id="JAWRCO010000002">
    <property type="protein sequence ID" value="MDW6004902.1"/>
    <property type="molecule type" value="Genomic_DNA"/>
</dbReference>
<evidence type="ECO:0000256" key="10">
    <source>
        <dbReference type="ARBA" id="ARBA00022723"/>
    </source>
</evidence>
<keyword evidence="14 23" id="KW-0460">Magnesium</keyword>
<gene>
    <name evidence="26" type="primary">dgkA_1</name>
    <name evidence="25" type="ORF">SBX37_18750</name>
    <name evidence="26" type="ORF">VIM7927_02968</name>
</gene>
<evidence type="ECO:0000256" key="14">
    <source>
        <dbReference type="ARBA" id="ARBA00022842"/>
    </source>
</evidence>
<dbReference type="Gene3D" id="1.10.287.3610">
    <property type="match status" value="1"/>
</dbReference>
<dbReference type="EC" id="2.7.1.107" evidence="3 24"/>
<evidence type="ECO:0000256" key="8">
    <source>
        <dbReference type="ARBA" id="ARBA00022679"/>
    </source>
</evidence>
<feature type="binding site" evidence="22">
    <location>
        <position position="29"/>
    </location>
    <ligand>
        <name>ATP</name>
        <dbReference type="ChEBI" id="CHEBI:30616"/>
    </ligand>
</feature>
<comment type="catalytic activity">
    <reaction evidence="24">
        <text>a 1,2-diacyl-sn-glycerol + ATP = a 1,2-diacyl-sn-glycero-3-phosphate + ADP + H(+)</text>
        <dbReference type="Rhea" id="RHEA:10272"/>
        <dbReference type="ChEBI" id="CHEBI:15378"/>
        <dbReference type="ChEBI" id="CHEBI:17815"/>
        <dbReference type="ChEBI" id="CHEBI:30616"/>
        <dbReference type="ChEBI" id="CHEBI:58608"/>
        <dbReference type="ChEBI" id="CHEBI:456216"/>
        <dbReference type="EC" id="2.7.1.107"/>
    </reaction>
</comment>
<dbReference type="GO" id="GO:0005524">
    <property type="term" value="F:ATP binding"/>
    <property type="evidence" value="ECO:0007669"/>
    <property type="project" value="UniProtKB-KW"/>
</dbReference>
<evidence type="ECO:0000256" key="23">
    <source>
        <dbReference type="PIRSR" id="PIRSR600829-4"/>
    </source>
</evidence>
<dbReference type="Pfam" id="PF01219">
    <property type="entry name" value="DAGK_prokar"/>
    <property type="match status" value="1"/>
</dbReference>
<evidence type="ECO:0000256" key="16">
    <source>
        <dbReference type="ARBA" id="ARBA00023098"/>
    </source>
</evidence>
<dbReference type="PANTHER" id="PTHR34299">
    <property type="entry name" value="DIACYLGLYCEROL KINASE"/>
    <property type="match status" value="1"/>
</dbReference>
<name>A0A1Y6IVI1_9VIBR</name>
<dbReference type="InterPro" id="IPR000829">
    <property type="entry name" value="DAGK"/>
</dbReference>
<feature type="binding site" evidence="22">
    <location>
        <position position="77"/>
    </location>
    <ligand>
        <name>ATP</name>
        <dbReference type="ChEBI" id="CHEBI:30616"/>
    </ligand>
</feature>
<evidence type="ECO:0000256" key="22">
    <source>
        <dbReference type="PIRSR" id="PIRSR600829-3"/>
    </source>
</evidence>
<keyword evidence="16 24" id="KW-0443">Lipid metabolism</keyword>
<dbReference type="EMBL" id="FXXI01000006">
    <property type="protein sequence ID" value="SMS01664.1"/>
    <property type="molecule type" value="Genomic_DNA"/>
</dbReference>
<evidence type="ECO:0000256" key="6">
    <source>
        <dbReference type="ARBA" id="ARBA00022516"/>
    </source>
</evidence>
<evidence type="ECO:0000256" key="18">
    <source>
        <dbReference type="ARBA" id="ARBA00023209"/>
    </source>
</evidence>
<dbReference type="InterPro" id="IPR033718">
    <property type="entry name" value="DAGK_prok"/>
</dbReference>
<keyword evidence="17 24" id="KW-0472">Membrane</keyword>
<evidence type="ECO:0000256" key="11">
    <source>
        <dbReference type="ARBA" id="ARBA00022741"/>
    </source>
</evidence>
<keyword evidence="10 23" id="KW-0479">Metal-binding</keyword>
<evidence type="ECO:0000313" key="28">
    <source>
        <dbReference type="Proteomes" id="UP001283366"/>
    </source>
</evidence>
<dbReference type="GO" id="GO:0046872">
    <property type="term" value="F:metal ion binding"/>
    <property type="evidence" value="ECO:0007669"/>
    <property type="project" value="UniProtKB-KW"/>
</dbReference>
<dbReference type="GO" id="GO:0006654">
    <property type="term" value="P:phosphatidic acid biosynthetic process"/>
    <property type="evidence" value="ECO:0007669"/>
    <property type="project" value="InterPro"/>
</dbReference>
<feature type="binding site" evidence="23">
    <location>
        <position position="29"/>
    </location>
    <ligand>
        <name>a divalent metal cation</name>
        <dbReference type="ChEBI" id="CHEBI:60240"/>
    </ligand>
</feature>
<evidence type="ECO:0000256" key="9">
    <source>
        <dbReference type="ARBA" id="ARBA00022692"/>
    </source>
</evidence>
<comment type="function">
    <text evidence="24">Catalyzes the ATP-dependent phosphorylation of sn-l,2-diacylglycerol (DAG) to phosphatidic acid. Involved in the recycling of diacylglycerol produced as a by-product during membrane-derived oligosaccharide (MDO) biosynthesis.</text>
</comment>
<keyword evidence="13 22" id="KW-0067">ATP-binding</keyword>
<feature type="binding site" evidence="21">
    <location>
        <begin position="31"/>
        <end position="35"/>
    </location>
    <ligand>
        <name>substrate</name>
    </ligand>
</feature>
<evidence type="ECO:0000256" key="15">
    <source>
        <dbReference type="ARBA" id="ARBA00022989"/>
    </source>
</evidence>
<keyword evidence="11 22" id="KW-0547">Nucleotide-binding</keyword>
<keyword evidence="9 24" id="KW-0812">Transmembrane</keyword>
<evidence type="ECO:0000313" key="25">
    <source>
        <dbReference type="EMBL" id="MDW6004902.1"/>
    </source>
</evidence>
<protein>
    <recommendedName>
        <fullName evidence="4 24">Diacylglycerol kinase</fullName>
        <ecNumber evidence="3 24">2.7.1.107</ecNumber>
    </recommendedName>
</protein>
<dbReference type="Proteomes" id="UP000196125">
    <property type="component" value="Unassembled WGS sequence"/>
</dbReference>
<keyword evidence="18" id="KW-0594">Phospholipid biosynthesis</keyword>
<evidence type="ECO:0000256" key="20">
    <source>
        <dbReference type="PIRSR" id="PIRSR600829-1"/>
    </source>
</evidence>
<feature type="transmembrane region" description="Helical" evidence="24">
    <location>
        <begin position="57"/>
        <end position="76"/>
    </location>
</feature>
<organism evidence="26 27">
    <name type="scientific">Vibrio mangrovi</name>
    <dbReference type="NCBI Taxonomy" id="474394"/>
    <lineage>
        <taxon>Bacteria</taxon>
        <taxon>Pseudomonadati</taxon>
        <taxon>Pseudomonadota</taxon>
        <taxon>Gammaproteobacteria</taxon>
        <taxon>Vibrionales</taxon>
        <taxon>Vibrionaceae</taxon>
        <taxon>Vibrio</taxon>
    </lineage>
</organism>
<evidence type="ECO:0000313" key="26">
    <source>
        <dbReference type="EMBL" id="SMS01664.1"/>
    </source>
</evidence>
<feature type="transmembrane region" description="Helical" evidence="24">
    <location>
        <begin position="30"/>
        <end position="51"/>
    </location>
</feature>
<keyword evidence="8 24" id="KW-0808">Transferase</keyword>
<keyword evidence="15 24" id="KW-1133">Transmembrane helix</keyword>
<keyword evidence="6" id="KW-0444">Lipid biosynthesis</keyword>
<feature type="active site" description="Proton acceptor" evidence="20">
    <location>
        <position position="70"/>
    </location>
</feature>
<dbReference type="PANTHER" id="PTHR34299:SF1">
    <property type="entry name" value="DIACYLGLYCEROL KINASE"/>
    <property type="match status" value="1"/>
</dbReference>
<evidence type="ECO:0000256" key="7">
    <source>
        <dbReference type="ARBA" id="ARBA00022519"/>
    </source>
</evidence>
<evidence type="ECO:0000313" key="27">
    <source>
        <dbReference type="Proteomes" id="UP000196125"/>
    </source>
</evidence>
<evidence type="ECO:0000256" key="2">
    <source>
        <dbReference type="ARBA" id="ARBA00005967"/>
    </source>
</evidence>
<reference evidence="26 27" key="1">
    <citation type="submission" date="2017-05" db="EMBL/GenBank/DDBJ databases">
        <authorList>
            <person name="Song R."/>
            <person name="Chenine A.L."/>
            <person name="Ruprecht R.M."/>
        </authorList>
    </citation>
    <scope>NUCLEOTIDE SEQUENCE [LARGE SCALE GENOMIC DNA]</scope>
    <source>
        <strain evidence="26 27">CECT 7927</strain>
    </source>
</reference>
<comment type="similarity">
    <text evidence="2 24">Belongs to the bacterial diacylglycerol kinase family.</text>
</comment>
<dbReference type="RefSeq" id="WP_087481702.1">
    <property type="nucleotide sequence ID" value="NZ_AP024884.1"/>
</dbReference>
<reference evidence="25 28" key="2">
    <citation type="submission" date="2023-11" db="EMBL/GenBank/DDBJ databases">
        <title>Plant-associative lifestyle of Vibrio porteresiae and its evolutionary dynamics.</title>
        <authorList>
            <person name="Rameshkumar N."/>
            <person name="Kirti K."/>
        </authorList>
    </citation>
    <scope>NUCLEOTIDE SEQUENCE [LARGE SCALE GENOMIC DNA]</scope>
    <source>
        <strain evidence="25 28">MSSRF38</strain>
    </source>
</reference>
<dbReference type="InterPro" id="IPR036945">
    <property type="entry name" value="DAGK_sf"/>
</dbReference>
<keyword evidence="5" id="KW-1003">Cell membrane</keyword>
<feature type="binding site" evidence="21">
    <location>
        <begin position="23"/>
        <end position="26"/>
    </location>
    <ligand>
        <name>substrate</name>
    </ligand>
</feature>
<accession>A0A1Y6IVI1</accession>
<evidence type="ECO:0000256" key="19">
    <source>
        <dbReference type="ARBA" id="ARBA00023264"/>
    </source>
</evidence>